<evidence type="ECO:0000256" key="8">
    <source>
        <dbReference type="ARBA" id="ARBA00023016"/>
    </source>
</evidence>
<name>A0A7U7J404_9GAMM</name>
<evidence type="ECO:0000256" key="9">
    <source>
        <dbReference type="ARBA" id="ARBA00047984"/>
    </source>
</evidence>
<dbReference type="PROSITE" id="PS51192">
    <property type="entry name" value="HELICASE_ATP_BIND_1"/>
    <property type="match status" value="1"/>
</dbReference>
<dbReference type="InterPro" id="IPR044742">
    <property type="entry name" value="DEAD/DEAH_RhlB"/>
</dbReference>
<comment type="subcellular location">
    <subcellularLocation>
        <location evidence="1 10">Cytoplasm</location>
    </subcellularLocation>
</comment>
<keyword evidence="8 10" id="KW-0346">Stress response</keyword>
<dbReference type="InterPro" id="IPR034415">
    <property type="entry name" value="CsdA_RRM"/>
</dbReference>
<dbReference type="GO" id="GO:0000027">
    <property type="term" value="P:ribosomal large subunit assembly"/>
    <property type="evidence" value="ECO:0007669"/>
    <property type="project" value="UniProtKB-UniRule"/>
</dbReference>
<dbReference type="Pfam" id="PF25399">
    <property type="entry name" value="DeaD_dimer"/>
    <property type="match status" value="1"/>
</dbReference>
<dbReference type="Proteomes" id="UP000019184">
    <property type="component" value="Unassembled WGS sequence"/>
</dbReference>
<evidence type="ECO:0000256" key="7">
    <source>
        <dbReference type="ARBA" id="ARBA00022884"/>
    </source>
</evidence>
<keyword evidence="6 10" id="KW-0067">ATP-binding</keyword>
<keyword evidence="5 10" id="KW-0347">Helicase</keyword>
<evidence type="ECO:0000256" key="6">
    <source>
        <dbReference type="ARBA" id="ARBA00022840"/>
    </source>
</evidence>
<dbReference type="PANTHER" id="PTHR47963">
    <property type="entry name" value="DEAD-BOX ATP-DEPENDENT RNA HELICASE 47, MITOCHONDRIAL"/>
    <property type="match status" value="1"/>
</dbReference>
<keyword evidence="3 10" id="KW-0547">Nucleotide-binding</keyword>
<feature type="domain" description="Helicase C-terminal" evidence="14">
    <location>
        <begin position="234"/>
        <end position="379"/>
    </location>
</feature>
<dbReference type="GO" id="GO:0016787">
    <property type="term" value="F:hydrolase activity"/>
    <property type="evidence" value="ECO:0007669"/>
    <property type="project" value="UniProtKB-KW"/>
</dbReference>
<comment type="catalytic activity">
    <reaction evidence="9 10">
        <text>ATP + H2O = ADP + phosphate + H(+)</text>
        <dbReference type="Rhea" id="RHEA:13065"/>
        <dbReference type="ChEBI" id="CHEBI:15377"/>
        <dbReference type="ChEBI" id="CHEBI:15378"/>
        <dbReference type="ChEBI" id="CHEBI:30616"/>
        <dbReference type="ChEBI" id="CHEBI:43474"/>
        <dbReference type="ChEBI" id="CHEBI:456216"/>
        <dbReference type="EC" id="3.6.4.13"/>
    </reaction>
</comment>
<feature type="compositionally biased region" description="Basic and acidic residues" evidence="12">
    <location>
        <begin position="580"/>
        <end position="597"/>
    </location>
</feature>
<keyword evidence="7 10" id="KW-0694">RNA-binding</keyword>
<dbReference type="InterPro" id="IPR000629">
    <property type="entry name" value="RNA-helicase_DEAD-box_CS"/>
</dbReference>
<dbReference type="Pfam" id="PF03880">
    <property type="entry name" value="DbpA"/>
    <property type="match status" value="1"/>
</dbReference>
<comment type="similarity">
    <text evidence="10">Belongs to the DEAD box helicase family. DeaD/CsdA subfamily.</text>
</comment>
<keyword evidence="4 10" id="KW-0378">Hydrolase</keyword>
<reference evidence="16 17" key="1">
    <citation type="journal article" date="2014" name="ISME J.">
        <title>Candidatus Competibacter-lineage genomes retrieved from metagenomes reveal functional metabolic diversity.</title>
        <authorList>
            <person name="McIlroy S.J."/>
            <person name="Albertsen M."/>
            <person name="Andresen E.K."/>
            <person name="Saunders A.M."/>
            <person name="Kristiansen R."/>
            <person name="Stokholm-Bjerregaard M."/>
            <person name="Nielsen K.L."/>
            <person name="Nielsen P.H."/>
        </authorList>
    </citation>
    <scope>NUCLEOTIDE SEQUENCE [LARGE SCALE GENOMIC DNA]</scope>
    <source>
        <strain evidence="16 17">Run_B_J11</strain>
    </source>
</reference>
<dbReference type="InterPro" id="IPR014014">
    <property type="entry name" value="RNA_helicase_DEAD_Q_motif"/>
</dbReference>
<dbReference type="GO" id="GO:0005840">
    <property type="term" value="C:ribosome"/>
    <property type="evidence" value="ECO:0007669"/>
    <property type="project" value="TreeGrafter"/>
</dbReference>
<organism evidence="16 17">
    <name type="scientific">Candidatus Contendobacter odensis Run_B_J11</name>
    <dbReference type="NCBI Taxonomy" id="1400861"/>
    <lineage>
        <taxon>Bacteria</taxon>
        <taxon>Pseudomonadati</taxon>
        <taxon>Pseudomonadota</taxon>
        <taxon>Gammaproteobacteria</taxon>
        <taxon>Candidatus Competibacteraceae</taxon>
        <taxon>Candidatus Contendibacter</taxon>
    </lineage>
</organism>
<dbReference type="InterPro" id="IPR005580">
    <property type="entry name" value="DbpA/CsdA_RNA-bd_dom"/>
</dbReference>
<dbReference type="PROSITE" id="PS00039">
    <property type="entry name" value="DEAD_ATP_HELICASE"/>
    <property type="match status" value="1"/>
</dbReference>
<feature type="domain" description="DEAD-box RNA helicase Q" evidence="15">
    <location>
        <begin position="6"/>
        <end position="34"/>
    </location>
</feature>
<comment type="caution">
    <text evidence="16">The sequence shown here is derived from an EMBL/GenBank/DDBJ whole genome shotgun (WGS) entry which is preliminary data.</text>
</comment>
<dbReference type="FunFam" id="3.30.70.330:FF:000068">
    <property type="entry name" value="ATP-dependent RNA helicase DeaD"/>
    <property type="match status" value="1"/>
</dbReference>
<dbReference type="InterPro" id="IPR012677">
    <property type="entry name" value="Nucleotide-bd_a/b_plait_sf"/>
</dbReference>
<dbReference type="CDD" id="cd00268">
    <property type="entry name" value="DEADc"/>
    <property type="match status" value="1"/>
</dbReference>
<dbReference type="CDD" id="cd12499">
    <property type="entry name" value="RRM_EcCsdA_like"/>
    <property type="match status" value="1"/>
</dbReference>
<dbReference type="PROSITE" id="PS51194">
    <property type="entry name" value="HELICASE_CTER"/>
    <property type="match status" value="1"/>
</dbReference>
<evidence type="ECO:0000313" key="16">
    <source>
        <dbReference type="EMBL" id="CDH45708.1"/>
    </source>
</evidence>
<dbReference type="GO" id="GO:0005524">
    <property type="term" value="F:ATP binding"/>
    <property type="evidence" value="ECO:0007669"/>
    <property type="project" value="UniProtKB-UniRule"/>
</dbReference>
<dbReference type="EC" id="3.6.4.13" evidence="10"/>
<dbReference type="InterPro" id="IPR001650">
    <property type="entry name" value="Helicase_C-like"/>
</dbReference>
<dbReference type="GO" id="GO:0006401">
    <property type="term" value="P:RNA catabolic process"/>
    <property type="evidence" value="ECO:0007669"/>
    <property type="project" value="UniProtKB-UniRule"/>
</dbReference>
<dbReference type="InterPro" id="IPR027417">
    <property type="entry name" value="P-loop_NTPase"/>
</dbReference>
<dbReference type="EMBL" id="CBTK010000201">
    <property type="protein sequence ID" value="CDH45708.1"/>
    <property type="molecule type" value="Genomic_DNA"/>
</dbReference>
<evidence type="ECO:0000256" key="5">
    <source>
        <dbReference type="ARBA" id="ARBA00022806"/>
    </source>
</evidence>
<dbReference type="InterPro" id="IPR011545">
    <property type="entry name" value="DEAD/DEAH_box_helicase_dom"/>
</dbReference>
<dbReference type="PANTHER" id="PTHR47963:SF8">
    <property type="entry name" value="ATP-DEPENDENT RNA HELICASE DEAD"/>
    <property type="match status" value="1"/>
</dbReference>
<evidence type="ECO:0000256" key="1">
    <source>
        <dbReference type="ARBA" id="ARBA00004496"/>
    </source>
</evidence>
<dbReference type="FunFam" id="3.40.50.300:FF:000108">
    <property type="entry name" value="ATP-dependent RNA helicase RhlE"/>
    <property type="match status" value="1"/>
</dbReference>
<dbReference type="SUPFAM" id="SSF52540">
    <property type="entry name" value="P-loop containing nucleoside triphosphate hydrolases"/>
    <property type="match status" value="1"/>
</dbReference>
<dbReference type="InterPro" id="IPR028618">
    <property type="entry name" value="DEAD_helicase_DeaD"/>
</dbReference>
<dbReference type="SMART" id="SM00490">
    <property type="entry name" value="HELICc"/>
    <property type="match status" value="1"/>
</dbReference>
<dbReference type="RefSeq" id="WP_051497779.1">
    <property type="nucleotide sequence ID" value="NZ_CBTK010000201.1"/>
</dbReference>
<dbReference type="PROSITE" id="PS51195">
    <property type="entry name" value="Q_MOTIF"/>
    <property type="match status" value="1"/>
</dbReference>
<feature type="domain" description="Helicase ATP-binding" evidence="13">
    <location>
        <begin position="37"/>
        <end position="208"/>
    </location>
</feature>
<evidence type="ECO:0000256" key="2">
    <source>
        <dbReference type="ARBA" id="ARBA00022490"/>
    </source>
</evidence>
<dbReference type="Pfam" id="PF00271">
    <property type="entry name" value="Helicase_C"/>
    <property type="match status" value="1"/>
</dbReference>
<dbReference type="Gene3D" id="3.40.50.300">
    <property type="entry name" value="P-loop containing nucleotide triphosphate hydrolases"/>
    <property type="match status" value="2"/>
</dbReference>
<evidence type="ECO:0000259" key="13">
    <source>
        <dbReference type="PROSITE" id="PS51192"/>
    </source>
</evidence>
<dbReference type="SMART" id="SM00487">
    <property type="entry name" value="DEXDc"/>
    <property type="match status" value="1"/>
</dbReference>
<keyword evidence="17" id="KW-1185">Reference proteome</keyword>
<accession>A0A7U7J404</accession>
<evidence type="ECO:0000256" key="3">
    <source>
        <dbReference type="ARBA" id="ARBA00022741"/>
    </source>
</evidence>
<feature type="short sequence motif" description="Q motif" evidence="11">
    <location>
        <begin position="6"/>
        <end position="34"/>
    </location>
</feature>
<dbReference type="Pfam" id="PF00270">
    <property type="entry name" value="DEAD"/>
    <property type="match status" value="1"/>
</dbReference>
<protein>
    <recommendedName>
        <fullName evidence="10">ATP-dependent RNA helicase DeaD</fullName>
        <ecNumber evidence="10">3.6.4.13</ecNumber>
    </recommendedName>
    <alternativeName>
        <fullName evidence="10">Cold-shock DEAD box protein A</fullName>
    </alternativeName>
</protein>
<proteinExistence type="inferred from homology"/>
<evidence type="ECO:0000259" key="15">
    <source>
        <dbReference type="PROSITE" id="PS51195"/>
    </source>
</evidence>
<feature type="region of interest" description="Disordered" evidence="12">
    <location>
        <begin position="438"/>
        <end position="473"/>
    </location>
</feature>
<dbReference type="InterPro" id="IPR057325">
    <property type="entry name" value="DeaD_dimer"/>
</dbReference>
<dbReference type="GO" id="GO:0003724">
    <property type="term" value="F:RNA helicase activity"/>
    <property type="evidence" value="ECO:0007669"/>
    <property type="project" value="UniProtKB-UniRule"/>
</dbReference>
<dbReference type="InterPro" id="IPR014001">
    <property type="entry name" value="Helicase_ATP-bd"/>
</dbReference>
<dbReference type="GO" id="GO:0033592">
    <property type="term" value="F:RNA strand annealing activity"/>
    <property type="evidence" value="ECO:0007669"/>
    <property type="project" value="TreeGrafter"/>
</dbReference>
<keyword evidence="2 10" id="KW-0963">Cytoplasm</keyword>
<feature type="compositionally biased region" description="Basic and acidic residues" evidence="12">
    <location>
        <begin position="446"/>
        <end position="473"/>
    </location>
</feature>
<evidence type="ECO:0000256" key="4">
    <source>
        <dbReference type="ARBA" id="ARBA00022801"/>
    </source>
</evidence>
<evidence type="ECO:0000259" key="14">
    <source>
        <dbReference type="PROSITE" id="PS51194"/>
    </source>
</evidence>
<dbReference type="InterPro" id="IPR050547">
    <property type="entry name" value="DEAD_box_RNA_helicases"/>
</dbReference>
<evidence type="ECO:0000256" key="11">
    <source>
        <dbReference type="PROSITE-ProRule" id="PRU00552"/>
    </source>
</evidence>
<evidence type="ECO:0000256" key="10">
    <source>
        <dbReference type="HAMAP-Rule" id="MF_00964"/>
    </source>
</evidence>
<gene>
    <name evidence="10 16" type="primary">deaD</name>
    <name evidence="10" type="synonym">csdA</name>
    <name evidence="16" type="ORF">BN874_280013</name>
</gene>
<dbReference type="GO" id="GO:0070417">
    <property type="term" value="P:cellular response to cold"/>
    <property type="evidence" value="ECO:0007669"/>
    <property type="project" value="InterPro"/>
</dbReference>
<comment type="function">
    <text evidence="10">DEAD-box RNA helicase involved in various cellular processes at low temperature, including ribosome biogenesis, mRNA degradation and translation initiation.</text>
</comment>
<dbReference type="HAMAP" id="MF_00964">
    <property type="entry name" value="DEAD_helicase_DeaD"/>
    <property type="match status" value="1"/>
</dbReference>
<sequence>MSSPITQFEELALSPPLLQTLKEVGYESPSPIQAACIPHLLAGHDLIGQAQTGTGKTAAFALPLLERLDLTNHQPQVLVLTPTRELAIQVAEAFQSYARHLPGFHVLPIYGGQSMTIQLRHLRRGAHVVVGTPGRVMDHLRRETLVLDGLRSVVLDEADEMLRMGFIDDVDWILERTPPERQVALFSATMPEPIRRVAHRHLRDPQEVKIQTRTATVSTVQQRYWQVSGLHKLDALNRILEVEDMDAALVFVRTKTAATELAERLEARGYSCAALHGDMTQALRERTVDQLKNNSVDIVVATDVAARGLDVQRISHVINYDIPYDAEAYIHRIGRTGRAGRAGTAILFVAPREMRMLRVIEKATRQPITPMQPPTQAVIAGHRLNRFKQKILDTMAAQDLGFFHDVVNQIEQEQAISAQDIAAALAYLIQRERPLQAPEAASVKITDSRPTQETRHRAESETRPTQRRDRAKESTDAAMMRYRLEVGHQHGATPQNIVGAIANEAGIDSRYIGRIEIHEDYSTVDLPDGMSAEIFEHLKKVRVRQCPLNISRLGPSEPERARRRPAGTGERVARSPKSGATEREPRPTLRRKRETDS</sequence>
<dbReference type="GO" id="GO:0005829">
    <property type="term" value="C:cytosol"/>
    <property type="evidence" value="ECO:0007669"/>
    <property type="project" value="TreeGrafter"/>
</dbReference>
<evidence type="ECO:0000256" key="12">
    <source>
        <dbReference type="SAM" id="MobiDB-lite"/>
    </source>
</evidence>
<feature type="region of interest" description="Disordered" evidence="12">
    <location>
        <begin position="550"/>
        <end position="597"/>
    </location>
</feature>
<dbReference type="CDD" id="cd18787">
    <property type="entry name" value="SF2_C_DEAD"/>
    <property type="match status" value="1"/>
</dbReference>
<dbReference type="Gene3D" id="3.30.70.330">
    <property type="match status" value="1"/>
</dbReference>
<dbReference type="AlphaFoldDB" id="A0A7U7J404"/>
<dbReference type="OrthoDB" id="9805696at2"/>
<evidence type="ECO:0000313" key="17">
    <source>
        <dbReference type="Proteomes" id="UP000019184"/>
    </source>
</evidence>